<dbReference type="InterPro" id="IPR034074">
    <property type="entry name" value="Y4bN_pept_dom"/>
</dbReference>
<feature type="active site" description="Charge relay system" evidence="4">
    <location>
        <position position="482"/>
    </location>
</feature>
<feature type="active site" description="Charge relay system" evidence="4">
    <location>
        <position position="287"/>
    </location>
</feature>
<evidence type="ECO:0000313" key="6">
    <source>
        <dbReference type="EMBL" id="OHX41424.1"/>
    </source>
</evidence>
<gene>
    <name evidence="6" type="ORF">BBV17_28945</name>
</gene>
<comment type="caution">
    <text evidence="6">The sequence shown here is derived from an EMBL/GenBank/DDBJ whole genome shotgun (WGS) entry which is preliminary data.</text>
</comment>
<keyword evidence="7" id="KW-1185">Reference proteome</keyword>
<name>A0ABX3CK12_9BACI</name>
<comment type="similarity">
    <text evidence="4">Belongs to the peptidase S8 family.</text>
</comment>
<evidence type="ECO:0000259" key="5">
    <source>
        <dbReference type="Pfam" id="PF00082"/>
    </source>
</evidence>
<dbReference type="InterPro" id="IPR023828">
    <property type="entry name" value="Peptidase_S8_Ser-AS"/>
</dbReference>
<evidence type="ECO:0000313" key="7">
    <source>
        <dbReference type="Proteomes" id="UP000180194"/>
    </source>
</evidence>
<evidence type="ECO:0000256" key="4">
    <source>
        <dbReference type="PROSITE-ProRule" id="PRU01240"/>
    </source>
</evidence>
<evidence type="ECO:0000256" key="3">
    <source>
        <dbReference type="ARBA" id="ARBA00022825"/>
    </source>
</evidence>
<dbReference type="Pfam" id="PF00082">
    <property type="entry name" value="Peptidase_S8"/>
    <property type="match status" value="1"/>
</dbReference>
<proteinExistence type="inferred from homology"/>
<dbReference type="PROSITE" id="PS00138">
    <property type="entry name" value="SUBTILASE_SER"/>
    <property type="match status" value="1"/>
</dbReference>
<dbReference type="Proteomes" id="UP000180194">
    <property type="component" value="Unassembled WGS sequence"/>
</dbReference>
<organism evidence="6 7">
    <name type="scientific">Cytobacillus oceanisediminis</name>
    <dbReference type="NCBI Taxonomy" id="665099"/>
    <lineage>
        <taxon>Bacteria</taxon>
        <taxon>Bacillati</taxon>
        <taxon>Bacillota</taxon>
        <taxon>Bacilli</taxon>
        <taxon>Bacillales</taxon>
        <taxon>Bacillaceae</taxon>
        <taxon>Cytobacillus</taxon>
    </lineage>
</organism>
<dbReference type="PROSITE" id="PS51892">
    <property type="entry name" value="SUBTILASE"/>
    <property type="match status" value="1"/>
</dbReference>
<dbReference type="InterPro" id="IPR036852">
    <property type="entry name" value="Peptidase_S8/S53_dom_sf"/>
</dbReference>
<dbReference type="RefSeq" id="WP_071159973.1">
    <property type="nucleotide sequence ID" value="NZ_MBRJ01000059.1"/>
</dbReference>
<evidence type="ECO:0000256" key="2">
    <source>
        <dbReference type="ARBA" id="ARBA00022801"/>
    </source>
</evidence>
<protein>
    <recommendedName>
        <fullName evidence="5">Peptidase S8/S53 domain-containing protein</fullName>
    </recommendedName>
</protein>
<dbReference type="EMBL" id="MBRJ01000059">
    <property type="protein sequence ID" value="OHX41424.1"/>
    <property type="molecule type" value="Genomic_DNA"/>
</dbReference>
<dbReference type="Gene3D" id="3.40.50.200">
    <property type="entry name" value="Peptidase S8/S53 domain"/>
    <property type="match status" value="1"/>
</dbReference>
<dbReference type="CDD" id="cd04847">
    <property type="entry name" value="Peptidases_S8_Subtilisin_like_2"/>
    <property type="match status" value="1"/>
</dbReference>
<keyword evidence="2 4" id="KW-0378">Hydrolase</keyword>
<keyword evidence="1 4" id="KW-0645">Protease</keyword>
<feature type="domain" description="Peptidase S8/S53" evidence="5">
    <location>
        <begin position="252"/>
        <end position="522"/>
    </location>
</feature>
<dbReference type="InterPro" id="IPR000209">
    <property type="entry name" value="Peptidase_S8/S53_dom"/>
</dbReference>
<sequence length="776" mass="88854">MAERLPIRLFEKRDQDVLRTEAGGSSSLPKWVLSGEELRAKSAEIYTSLKSIEEIIKMKNTPDFVPTIVKVEIVEKAKAKSHKKEVSNFFKVNKNSGEIGLNGDKEVIMKIDSRNCLDSIVEKTLKFDKNKYPLSAIENVTEYEPIINIDEEHQNYKLKMFNYHSYETNRVVKEYLQKELRRRGLQVDEVKYSKDLTIFKVKNITVDTIPYLKTLPIHSINPMPKYTINKTEEIENFNTLIKLEFDNTLKYPVVGVLDSGIEINEYNRDWVVGREQYYIDEDLSTNHGTFVSGIILYGDRLENTVYTGINGCKVLDVPVISTDTDEDELISNIRRGISNNKDIKIWNLSVSVKQEIDDENFSDIAMAIDQIQDEFDVIICKSAGNCSSFQRGYPKGKIHTPGDSVRSIVVGSICQETDEVGFSRKDYPSPYTRIGRGPAKIIKPDLVHYGGDVWKEKNQEFVNKGVKSLSRIGQIDSDSGTSFSTPRVSAILAGLQNEINEDFDALTLKALLIHSANYGECYDMNPKDKLEQMGFGKPKNVQDILYSNENEITLVLRDTLGKGKYVDIMDFPYPKNLIQEGYFEGQITVTLVYNPILAPNQGSEYCQSNINVHFGTYEEKVNRDVEKRTILNPMGRGEHSKNLLNSNLYSRKVDYSSDTPFATERMLIDFGDKFYPVKKYSIDLSEMTPANKEKFIKVNRNWYLKVEGLYRDFIEKQALENDADLSMEYCAIVTIKDPNRQNDVYSDVVSLLNNNNFIHRDININIDVRVQNELDE</sequence>
<dbReference type="SUPFAM" id="SSF52743">
    <property type="entry name" value="Subtilisin-like"/>
    <property type="match status" value="1"/>
</dbReference>
<accession>A0ABX3CK12</accession>
<feature type="active site" description="Charge relay system" evidence="4">
    <location>
        <position position="258"/>
    </location>
</feature>
<keyword evidence="3 4" id="KW-0720">Serine protease</keyword>
<evidence type="ECO:0000256" key="1">
    <source>
        <dbReference type="ARBA" id="ARBA00022670"/>
    </source>
</evidence>
<reference evidence="6 7" key="1">
    <citation type="submission" date="2016-07" db="EMBL/GenBank/DDBJ databases">
        <title>Bacillus oceanisediminis whole genome.</title>
        <authorList>
            <person name="Pal Y."/>
            <person name="Verma A."/>
            <person name="Mual P."/>
            <person name="Srinivasan K."/>
        </authorList>
    </citation>
    <scope>NUCLEOTIDE SEQUENCE [LARGE SCALE GENOMIC DNA]</scope>
    <source>
        <strain evidence="6 7">Bhandara28</strain>
    </source>
</reference>